<evidence type="ECO:0000313" key="6">
    <source>
        <dbReference type="EMBL" id="QEZ67813.1"/>
    </source>
</evidence>
<evidence type="ECO:0000256" key="3">
    <source>
        <dbReference type="ARBA" id="ARBA00022741"/>
    </source>
</evidence>
<dbReference type="GO" id="GO:0016887">
    <property type="term" value="F:ATP hydrolysis activity"/>
    <property type="evidence" value="ECO:0007669"/>
    <property type="project" value="InterPro"/>
</dbReference>
<proteinExistence type="inferred from homology"/>
<dbReference type="AlphaFoldDB" id="A0A5P3XDM1"/>
<evidence type="ECO:0000313" key="7">
    <source>
        <dbReference type="Proteomes" id="UP000326961"/>
    </source>
</evidence>
<comment type="similarity">
    <text evidence="1">Belongs to the ABC transporter superfamily.</text>
</comment>
<gene>
    <name evidence="6" type="ORF">D4A35_02255</name>
</gene>
<keyword evidence="2" id="KW-0813">Transport</keyword>
<dbReference type="SMART" id="SM00382">
    <property type="entry name" value="AAA"/>
    <property type="match status" value="1"/>
</dbReference>
<name>A0A5P3XDM1_PARBF</name>
<dbReference type="PANTHER" id="PTHR42798">
    <property type="entry name" value="LIPOPROTEIN-RELEASING SYSTEM ATP-BINDING PROTEIN LOLD"/>
    <property type="match status" value="1"/>
</dbReference>
<feature type="domain" description="ABC transporter" evidence="5">
    <location>
        <begin position="13"/>
        <end position="251"/>
    </location>
</feature>
<organism evidence="6 7">
    <name type="scientific">Paraclostridium bifermentans</name>
    <name type="common">Clostridium bifermentans</name>
    <dbReference type="NCBI Taxonomy" id="1490"/>
    <lineage>
        <taxon>Bacteria</taxon>
        <taxon>Bacillati</taxon>
        <taxon>Bacillota</taxon>
        <taxon>Clostridia</taxon>
        <taxon>Peptostreptococcales</taxon>
        <taxon>Peptostreptococcaceae</taxon>
        <taxon>Paraclostridium</taxon>
    </lineage>
</organism>
<dbReference type="InterPro" id="IPR003439">
    <property type="entry name" value="ABC_transporter-like_ATP-bd"/>
</dbReference>
<evidence type="ECO:0000256" key="4">
    <source>
        <dbReference type="ARBA" id="ARBA00022840"/>
    </source>
</evidence>
<dbReference type="InterPro" id="IPR003593">
    <property type="entry name" value="AAA+_ATPase"/>
</dbReference>
<dbReference type="CDD" id="cd03255">
    <property type="entry name" value="ABC_MJ0796_LolCDE_FtsE"/>
    <property type="match status" value="1"/>
</dbReference>
<sequence length="257" mass="28682">MIKMKGCVYMEILKINNLSKTYEGKVSYQALKNINLSIEEGEFVAVMGPSGSGKSTLLNVISTIDRPTKGEVILNSKKPHDLKGKDLANFRRNELGFVFQNFNLLDTLTIGENIVLPLTLDGVSVNEMNIRLKEISKKLGIEQIINKRTFEVSGGQTQRAAIARGIINKPSILLADEPTGNLDSKSTDDVMDLFTKINTENKMTTLMVTHEPYTASFCNRIIFIKDGEIYRELNKKGDREAFYEEILSVLSQIGGAR</sequence>
<dbReference type="InterPro" id="IPR017911">
    <property type="entry name" value="MacB-like_ATP-bd"/>
</dbReference>
<dbReference type="GO" id="GO:0005524">
    <property type="term" value="F:ATP binding"/>
    <property type="evidence" value="ECO:0007669"/>
    <property type="project" value="UniProtKB-KW"/>
</dbReference>
<dbReference type="InterPro" id="IPR027417">
    <property type="entry name" value="P-loop_NTPase"/>
</dbReference>
<keyword evidence="3" id="KW-0547">Nucleotide-binding</keyword>
<evidence type="ECO:0000256" key="2">
    <source>
        <dbReference type="ARBA" id="ARBA00022448"/>
    </source>
</evidence>
<dbReference type="SUPFAM" id="SSF52540">
    <property type="entry name" value="P-loop containing nucleoside triphosphate hydrolases"/>
    <property type="match status" value="1"/>
</dbReference>
<protein>
    <submittedName>
        <fullName evidence="6">ABC transporter ATP-binding protein</fullName>
    </submittedName>
</protein>
<dbReference type="EMBL" id="CP032452">
    <property type="protein sequence ID" value="QEZ67813.1"/>
    <property type="molecule type" value="Genomic_DNA"/>
</dbReference>
<reference evidence="6 7" key="1">
    <citation type="submission" date="2018-09" db="EMBL/GenBank/DDBJ databases">
        <title>A clostridial neurotoxin that targets Anopheles mosquitoes.</title>
        <authorList>
            <person name="Contreras E."/>
            <person name="Masuyer G."/>
            <person name="Qureshi N."/>
            <person name="Chawla S."/>
            <person name="Lim H.L."/>
            <person name="Chen J."/>
            <person name="Stenmark P."/>
            <person name="Gill S."/>
        </authorList>
    </citation>
    <scope>NUCLEOTIDE SEQUENCE [LARGE SCALE GENOMIC DNA]</scope>
    <source>
        <strain evidence="6 7">Cbm</strain>
    </source>
</reference>
<evidence type="ECO:0000259" key="5">
    <source>
        <dbReference type="PROSITE" id="PS50893"/>
    </source>
</evidence>
<accession>A0A5P3XDM1</accession>
<keyword evidence="4 6" id="KW-0067">ATP-binding</keyword>
<dbReference type="Gene3D" id="3.40.50.300">
    <property type="entry name" value="P-loop containing nucleotide triphosphate hydrolases"/>
    <property type="match status" value="1"/>
</dbReference>
<dbReference type="Pfam" id="PF00005">
    <property type="entry name" value="ABC_tran"/>
    <property type="match status" value="1"/>
</dbReference>
<dbReference type="GO" id="GO:0022857">
    <property type="term" value="F:transmembrane transporter activity"/>
    <property type="evidence" value="ECO:0007669"/>
    <property type="project" value="UniProtKB-ARBA"/>
</dbReference>
<dbReference type="PANTHER" id="PTHR42798:SF7">
    <property type="entry name" value="ALPHA-D-RIBOSE 1-METHYLPHOSPHONATE 5-TRIPHOSPHATE SYNTHASE SUBUNIT PHNL"/>
    <property type="match status" value="1"/>
</dbReference>
<dbReference type="GO" id="GO:0098796">
    <property type="term" value="C:membrane protein complex"/>
    <property type="evidence" value="ECO:0007669"/>
    <property type="project" value="UniProtKB-ARBA"/>
</dbReference>
<dbReference type="FunFam" id="3.40.50.300:FF:000032">
    <property type="entry name" value="Export ABC transporter ATP-binding protein"/>
    <property type="match status" value="1"/>
</dbReference>
<dbReference type="Proteomes" id="UP000326961">
    <property type="component" value="Chromosome"/>
</dbReference>
<dbReference type="PROSITE" id="PS50893">
    <property type="entry name" value="ABC_TRANSPORTER_2"/>
    <property type="match status" value="1"/>
</dbReference>
<evidence type="ECO:0000256" key="1">
    <source>
        <dbReference type="ARBA" id="ARBA00005417"/>
    </source>
</evidence>